<protein>
    <submittedName>
        <fullName evidence="4 5">Uncharacterized protein LOC106808848</fullName>
    </submittedName>
</protein>
<dbReference type="RefSeq" id="XP_014667223.1">
    <property type="nucleotide sequence ID" value="XM_014811737.1"/>
</dbReference>
<reference evidence="4 5" key="1">
    <citation type="submission" date="2025-05" db="UniProtKB">
        <authorList>
            <consortium name="RefSeq"/>
        </authorList>
    </citation>
    <scope>IDENTIFICATION</scope>
</reference>
<sequence length="340" mass="37086">MIMHRGVKRRLEEELREDATSYSCTMPQIMCVSMWKLQGVQYEPESNLLRSVLICNTLKHIEREVETLTVIESTPHFPPRLPYGNIRSPAMQDRITAAADMEESAEDGSDRPFSWSEDSWCGGPSGGDKETSLDVGREREVPSLLPQLESTKQFNLTKVVNHQILSNGCQFLSVPALKADDGKEGAAPHLNQGNCDLPTICYSCVSPSITVQGGLSSCSTLTDSVNCRSSTDSCGAITSVVANRVVVPGSTLTSGEEDKPLLTLQWPSSVDFSSKSLMNFGDLDMSLYDYDASLPSLSPTKSSALSVEELFSVPYVNCRGSENPIDDLETIWQLLVGGMA</sequence>
<organism evidence="3 5">
    <name type="scientific">Priapulus caudatus</name>
    <name type="common">Priapulid worm</name>
    <dbReference type="NCBI Taxonomy" id="37621"/>
    <lineage>
        <taxon>Eukaryota</taxon>
        <taxon>Metazoa</taxon>
        <taxon>Ecdysozoa</taxon>
        <taxon>Scalidophora</taxon>
        <taxon>Priapulida</taxon>
        <taxon>Priapulimorpha</taxon>
        <taxon>Priapulimorphida</taxon>
        <taxon>Priapulidae</taxon>
        <taxon>Priapulus</taxon>
    </lineage>
</organism>
<proteinExistence type="predicted"/>
<feature type="domain" description="SERTA" evidence="2">
    <location>
        <begin position="22"/>
        <end position="69"/>
    </location>
</feature>
<gene>
    <name evidence="4 5" type="primary">LOC106808848</name>
</gene>
<name>A0ABM1E4W0_PRICU</name>
<evidence type="ECO:0000259" key="2">
    <source>
        <dbReference type="PROSITE" id="PS51053"/>
    </source>
</evidence>
<dbReference type="GeneID" id="106808848"/>
<accession>A0ABM1E4W0</accession>
<dbReference type="PROSITE" id="PS51053">
    <property type="entry name" value="SERTA"/>
    <property type="match status" value="1"/>
</dbReference>
<dbReference type="PANTHER" id="PTHR16277:SF7">
    <property type="entry name" value="RE12330P"/>
    <property type="match status" value="1"/>
</dbReference>
<evidence type="ECO:0000313" key="3">
    <source>
        <dbReference type="Proteomes" id="UP000695022"/>
    </source>
</evidence>
<dbReference type="Pfam" id="PF06031">
    <property type="entry name" value="SERTA"/>
    <property type="match status" value="1"/>
</dbReference>
<dbReference type="PANTHER" id="PTHR16277">
    <property type="entry name" value="CELL DIVISION CYCLE ASSOCIATED PROTEIN 4/SERTA DOMAIN-CONTAINING PROTEIN 2"/>
    <property type="match status" value="1"/>
</dbReference>
<evidence type="ECO:0000313" key="4">
    <source>
        <dbReference type="RefSeq" id="XP_014667223.1"/>
    </source>
</evidence>
<dbReference type="RefSeq" id="XP_014667231.1">
    <property type="nucleotide sequence ID" value="XM_014811745.1"/>
</dbReference>
<keyword evidence="3" id="KW-1185">Reference proteome</keyword>
<dbReference type="InterPro" id="IPR052262">
    <property type="entry name" value="E2F-SERTA_domain_protein"/>
</dbReference>
<feature type="region of interest" description="Disordered" evidence="1">
    <location>
        <begin position="98"/>
        <end position="134"/>
    </location>
</feature>
<evidence type="ECO:0000256" key="1">
    <source>
        <dbReference type="SAM" id="MobiDB-lite"/>
    </source>
</evidence>
<evidence type="ECO:0000313" key="5">
    <source>
        <dbReference type="RefSeq" id="XP_014667231.1"/>
    </source>
</evidence>
<dbReference type="InterPro" id="IPR009263">
    <property type="entry name" value="SERTA_dom"/>
</dbReference>
<dbReference type="Proteomes" id="UP000695022">
    <property type="component" value="Unplaced"/>
</dbReference>